<keyword evidence="3" id="KW-1185">Reference proteome</keyword>
<gene>
    <name evidence="2" type="ORF">BB559_006935</name>
</gene>
<dbReference type="AlphaFoldDB" id="A0A2T9XZQ7"/>
<evidence type="ECO:0000256" key="1">
    <source>
        <dbReference type="SAM" id="SignalP"/>
    </source>
</evidence>
<evidence type="ECO:0000313" key="2">
    <source>
        <dbReference type="EMBL" id="PVU85555.1"/>
    </source>
</evidence>
<keyword evidence="1" id="KW-0732">Signal</keyword>
<comment type="caution">
    <text evidence="2">The sequence shown here is derived from an EMBL/GenBank/DDBJ whole genome shotgun (WGS) entry which is preliminary data.</text>
</comment>
<feature type="signal peptide" evidence="1">
    <location>
        <begin position="1"/>
        <end position="17"/>
    </location>
</feature>
<dbReference type="EMBL" id="MBFT01001069">
    <property type="protein sequence ID" value="PVU85555.1"/>
    <property type="molecule type" value="Genomic_DNA"/>
</dbReference>
<dbReference type="Proteomes" id="UP000245699">
    <property type="component" value="Unassembled WGS sequence"/>
</dbReference>
<organism evidence="2 3">
    <name type="scientific">Furculomyces boomerangus</name>
    <dbReference type="NCBI Taxonomy" id="61424"/>
    <lineage>
        <taxon>Eukaryota</taxon>
        <taxon>Fungi</taxon>
        <taxon>Fungi incertae sedis</taxon>
        <taxon>Zoopagomycota</taxon>
        <taxon>Kickxellomycotina</taxon>
        <taxon>Harpellomycetes</taxon>
        <taxon>Harpellales</taxon>
        <taxon>Harpellaceae</taxon>
        <taxon>Furculomyces</taxon>
    </lineage>
</organism>
<accession>A0A2T9XZQ7</accession>
<name>A0A2T9XZQ7_9FUNG</name>
<sequence length="111" mass="12808">MKSSILFFAYAFSCVNANILLPFKGPKCDTPIDQITVSNRICVNRHDFEAFVFPGTGVDILSINFYKFLGCDRNKENKLIRNVTPEPNFCYNIHNMKLSAFKSFEFIILKR</sequence>
<evidence type="ECO:0000313" key="3">
    <source>
        <dbReference type="Proteomes" id="UP000245699"/>
    </source>
</evidence>
<reference evidence="2 3" key="1">
    <citation type="journal article" date="2018" name="MBio">
        <title>Comparative Genomics Reveals the Core Gene Toolbox for the Fungus-Insect Symbiosis.</title>
        <authorList>
            <person name="Wang Y."/>
            <person name="Stata M."/>
            <person name="Wang W."/>
            <person name="Stajich J.E."/>
            <person name="White M.M."/>
            <person name="Moncalvo J.M."/>
        </authorList>
    </citation>
    <scope>NUCLEOTIDE SEQUENCE [LARGE SCALE GENOMIC DNA]</scope>
    <source>
        <strain evidence="2 3">AUS-77-4</strain>
    </source>
</reference>
<protein>
    <submittedName>
        <fullName evidence="2">Uncharacterized protein</fullName>
    </submittedName>
</protein>
<feature type="chain" id="PRO_5015482703" evidence="1">
    <location>
        <begin position="18"/>
        <end position="111"/>
    </location>
</feature>
<proteinExistence type="predicted"/>